<dbReference type="PANTHER" id="PTHR35530">
    <property type="entry name" value="TAUTOMERASE-RELATED"/>
    <property type="match status" value="1"/>
</dbReference>
<dbReference type="EC" id="5.3.2.-" evidence="4"/>
<evidence type="ECO:0000313" key="6">
    <source>
        <dbReference type="EMBL" id="MBB5156971.1"/>
    </source>
</evidence>
<feature type="active site" description="Proton acceptor; via imino nitrogen" evidence="3">
    <location>
        <position position="2"/>
    </location>
</feature>
<dbReference type="EMBL" id="JACHIW010000001">
    <property type="protein sequence ID" value="MBB5156971.1"/>
    <property type="molecule type" value="Genomic_DNA"/>
</dbReference>
<dbReference type="Gene3D" id="3.30.429.10">
    <property type="entry name" value="Macrophage Migration Inhibitory Factor"/>
    <property type="match status" value="1"/>
</dbReference>
<keyword evidence="2 4" id="KW-0413">Isomerase</keyword>
<evidence type="ECO:0000256" key="4">
    <source>
        <dbReference type="RuleBase" id="RU362032"/>
    </source>
</evidence>
<evidence type="ECO:0000256" key="2">
    <source>
        <dbReference type="ARBA" id="ARBA00023235"/>
    </source>
</evidence>
<feature type="domain" description="4-oxalocrotonate tautomerase-like" evidence="5">
    <location>
        <begin position="2"/>
        <end position="60"/>
    </location>
</feature>
<dbReference type="PANTHER" id="PTHR35530:SF1">
    <property type="entry name" value="2-HYDROXYMUCONATE TAUTOMERASE"/>
    <property type="match status" value="1"/>
</dbReference>
<reference evidence="6 7" key="1">
    <citation type="submission" date="2020-08" db="EMBL/GenBank/DDBJ databases">
        <title>Sequencing the genomes of 1000 actinobacteria strains.</title>
        <authorList>
            <person name="Klenk H.-P."/>
        </authorList>
    </citation>
    <scope>NUCLEOTIDE SEQUENCE [LARGE SCALE GENOMIC DNA]</scope>
    <source>
        <strain evidence="6 7">DSM 45584</strain>
    </source>
</reference>
<dbReference type="InterPro" id="IPR018191">
    <property type="entry name" value="4-OT"/>
</dbReference>
<evidence type="ECO:0000256" key="1">
    <source>
        <dbReference type="ARBA" id="ARBA00006723"/>
    </source>
</evidence>
<proteinExistence type="inferred from homology"/>
<dbReference type="InterPro" id="IPR004370">
    <property type="entry name" value="4-OT-like_dom"/>
</dbReference>
<dbReference type="SUPFAM" id="SSF55331">
    <property type="entry name" value="Tautomerase/MIF"/>
    <property type="match status" value="1"/>
</dbReference>
<evidence type="ECO:0000256" key="3">
    <source>
        <dbReference type="PIRSR" id="PIRSR618191-1"/>
    </source>
</evidence>
<dbReference type="AlphaFoldDB" id="A0A840QB15"/>
<dbReference type="InterPro" id="IPR014347">
    <property type="entry name" value="Tautomerase/MIF_sf"/>
</dbReference>
<dbReference type="NCBIfam" id="TIGR00013">
    <property type="entry name" value="taut"/>
    <property type="match status" value="1"/>
</dbReference>
<comment type="caution">
    <text evidence="6">The sequence shown here is derived from an EMBL/GenBank/DDBJ whole genome shotgun (WGS) entry which is preliminary data.</text>
</comment>
<accession>A0A840QB15</accession>
<protein>
    <recommendedName>
        <fullName evidence="4">Tautomerase</fullName>
        <ecNumber evidence="4">5.3.2.-</ecNumber>
    </recommendedName>
</protein>
<comment type="similarity">
    <text evidence="1 4">Belongs to the 4-oxalocrotonate tautomerase family.</text>
</comment>
<keyword evidence="7" id="KW-1185">Reference proteome</keyword>
<gene>
    <name evidence="6" type="ORF">BJ970_004505</name>
</gene>
<name>A0A840QB15_9PSEU</name>
<dbReference type="GO" id="GO:0016853">
    <property type="term" value="F:isomerase activity"/>
    <property type="evidence" value="ECO:0007669"/>
    <property type="project" value="UniProtKB-UniRule"/>
</dbReference>
<organism evidence="6 7">
    <name type="scientific">Saccharopolyspora phatthalungensis</name>
    <dbReference type="NCBI Taxonomy" id="664693"/>
    <lineage>
        <taxon>Bacteria</taxon>
        <taxon>Bacillati</taxon>
        <taxon>Actinomycetota</taxon>
        <taxon>Actinomycetes</taxon>
        <taxon>Pseudonocardiales</taxon>
        <taxon>Pseudonocardiaceae</taxon>
        <taxon>Saccharopolyspora</taxon>
    </lineage>
</organism>
<dbReference type="RefSeq" id="WP_184728003.1">
    <property type="nucleotide sequence ID" value="NZ_JACHIW010000001.1"/>
</dbReference>
<evidence type="ECO:0000259" key="5">
    <source>
        <dbReference type="Pfam" id="PF01361"/>
    </source>
</evidence>
<sequence>MPLIQVSIVKGRSDEQLRALGAALTAATVDAIGARPESIRVVVQECEAEHWFVAGESLAERRASGHS</sequence>
<dbReference type="Proteomes" id="UP000584374">
    <property type="component" value="Unassembled WGS sequence"/>
</dbReference>
<evidence type="ECO:0000313" key="7">
    <source>
        <dbReference type="Proteomes" id="UP000584374"/>
    </source>
</evidence>
<dbReference type="Pfam" id="PF01361">
    <property type="entry name" value="Tautomerase"/>
    <property type="match status" value="1"/>
</dbReference>